<dbReference type="CDD" id="cd18809">
    <property type="entry name" value="SF1_C_RecD"/>
    <property type="match status" value="1"/>
</dbReference>
<evidence type="ECO:0000259" key="2">
    <source>
        <dbReference type="SMART" id="SM00493"/>
    </source>
</evidence>
<organism evidence="3 4">
    <name type="scientific">Nocardioides immobilis</name>
    <dbReference type="NCBI Taxonomy" id="2049295"/>
    <lineage>
        <taxon>Bacteria</taxon>
        <taxon>Bacillati</taxon>
        <taxon>Actinomycetota</taxon>
        <taxon>Actinomycetes</taxon>
        <taxon>Propionibacteriales</taxon>
        <taxon>Nocardioidaceae</taxon>
        <taxon>Nocardioides</taxon>
    </lineage>
</organism>
<dbReference type="GO" id="GO:0006269">
    <property type="term" value="P:DNA replication, synthesis of primer"/>
    <property type="evidence" value="ECO:0007669"/>
    <property type="project" value="TreeGrafter"/>
</dbReference>
<dbReference type="PANTHER" id="PTHR30313">
    <property type="entry name" value="DNA PRIMASE"/>
    <property type="match status" value="1"/>
</dbReference>
<feature type="compositionally biased region" description="Low complexity" evidence="1">
    <location>
        <begin position="1180"/>
        <end position="1189"/>
    </location>
</feature>
<evidence type="ECO:0000313" key="3">
    <source>
        <dbReference type="EMBL" id="RHW28543.1"/>
    </source>
</evidence>
<sequence length="2008" mass="217288">MGVHKLTAGDGYTYLTRQVAAHDATDRGHKGLADYYAEKGESPGRWFGAGLCELGLVVGCEVTETHMRNLFGEGRHPDAERLENAALDAGKSVEQAKKASQLGRVFARYLGNQAEFIQETAKRYIAYNLAHGEHWKTPVPAEVRARIRTELGNEQFLREHGRAPIDDRERGSFMAKVTRQQTTAVAGYDLTFAPVKSVSTLWALADPGVAKQIEDAHHSAVEATLSWLEKEVLFTRRGRGGLQQVKAKGLIAGMFTHRDARSSDPHLHTHVALSNKVQDETGRWLAVDGRVLFKANVTLAEMYNTLIESELIARLGVRFENRRSGLNKGQGRVGDKRPVREIVGVDERLAQAWSKRHHAIEARRRELAAAFQAEHGRPPTEGEAVTLAEKAWEQTRQAKHAPRAEADQRTVWLAEAAAIIGSEQAVRDMVERCLGHTPDAQDITDEWVAETAQDVVARVAEDRATWQVWHLRAEAQRQARAHGIRLTDLDTCVDRVVATAIAEHSIAFNDPDPLTHATTAAQLSAELDVTIPALLRRTEHGVGGEEIVSVYSLAGARQYTSQAVIDAERRIVESARRTGRNTISEVRVGIAIAEAAANSDTTGLQLNAAQQSLVRAMATSGRAVQLALAPAGTGKTTAMQVLTRAWQDAGGTVIGLAPSAVAALELGASINPENPDNTAAGAAAKAKGLLDGPWRPVRRKVRADTLAKLVWHAEKGGAPSWMERINNKTLVLIDEAGMAATTDLAAAIEYITSRGGQVRLVGDDRQLASVAAGGVLRDIAHQIGAVTLSEVHRFRNRDGSLNHAEAAATLALREGDPSAIAFYADRGRIHVGDLGACADQAYAAWAADMAADVTADPASSNAVSDSILIAPTRDLVAELNTRARNDRLAGLDEKEIGRVLTLADGTKVSQGDRIITRENDRRLSISGTNWVKNGDRWHVRCVNADGSLTVVHDQLGKTITLPADYVSKTVQLGYATTIHGAQGITTGTCHVVLTGEEDRNLLYVALSRGRFANHLYLNVASDGDPHNLIRPEALIPPTALDRLAEMLRRDGTPVSATTTLREQTNPHQLLGDIAARYHDAVTAGAENLIGPLGMDKIDAHAEALLTGLTETPAWPTLRSHLALIALDDHSPLKLLTHAVAVGSLADARDPAAVLDARIDHLIGELTAARPHDPDTPPPTNANTPPAAAGPLPWLPGIPARLAEAHDWGPFTAAYHQLACDQVDAVREAARGWTGATAPVWAQPFLEDQDTDPLAELRADLAVWRAVAGTDENDLRPTGDRTIGAPGAYQATLNRAVRAARPSYPFAQRTWYQALPETVRTDPWITPLCQRLARLERARLPVTDYIKQALATDPSLPSDQSGTATATAAAPRPLPDQQQAAALWWRLVPHLGPAALGADEHSANLLQPNWRTALAELVGTTKADYLQTAPAWPALVAAVDEACEHHGWTPSDILASALAGVPQDGSLTGVEVADALVLRIAMLTDQPTEAPSPGDDEAPYGDADVPPDLLPPEDADEFMAALYRDHPDDPDAPLAPSPTPDAYDTLAKTVDREPPPDEQNPTYNDIAVGDYPYVNDPFATPLPWEQAEEVTADNAFPDPNQIPAERIHELNQQALAYYDSCYPRSWAPDYLRQRLGTDLTNQPNYAVGYAPGGGRSLMRHLTDQGATLEELAQAGLVSQRERNDGTTYPRDFLRDRLIMPIRDPHDPDGGAILGFIGRRNPTKTDHDYAGPKYLNTRTTSIFTKGEALFGYAEARELLAHGALPVIVEGPMDALAITLGSNGTAVGLAPMGTALTINQIRLLRAHIDMVNGRDRIAVATDSDPAGWKSAQKAFWHLTAADLDPTHLDLPDGLDPANLFETQGADAITAAIENRSPLGDAMINHLLRTAGHWSDTDVRQKLIHQAAQMLSVRGSERWLDGFEHLRHKLHLAPGILEHQTITESIERDRNRPAYAQARIDEINDEARKQASNSDPQSRRRAAEQRLAATAATIRPDHTVPPAGPDPAGPAR</sequence>
<protein>
    <submittedName>
        <fullName evidence="3">Toprim domain-containing protein</fullName>
    </submittedName>
</protein>
<dbReference type="CDD" id="cd03364">
    <property type="entry name" value="TOPRIM_DnaG_primases"/>
    <property type="match status" value="1"/>
</dbReference>
<dbReference type="InterPro" id="IPR034151">
    <property type="entry name" value="TOPRIM_DnaG_bac"/>
</dbReference>
<dbReference type="InterPro" id="IPR006171">
    <property type="entry name" value="TOPRIM_dom"/>
</dbReference>
<feature type="region of interest" description="Disordered" evidence="1">
    <location>
        <begin position="1959"/>
        <end position="2008"/>
    </location>
</feature>
<keyword evidence="4" id="KW-1185">Reference proteome</keyword>
<dbReference type="PANTHER" id="PTHR30313:SF2">
    <property type="entry name" value="DNA PRIMASE"/>
    <property type="match status" value="1"/>
</dbReference>
<dbReference type="SUPFAM" id="SSF56731">
    <property type="entry name" value="DNA primase core"/>
    <property type="match status" value="1"/>
</dbReference>
<dbReference type="SUPFAM" id="SSF52540">
    <property type="entry name" value="P-loop containing nucleoside triphosphate hydrolases"/>
    <property type="match status" value="2"/>
</dbReference>
<proteinExistence type="predicted"/>
<dbReference type="Pfam" id="PF13604">
    <property type="entry name" value="AAA_30"/>
    <property type="match status" value="1"/>
</dbReference>
<reference evidence="3 4" key="1">
    <citation type="submission" date="2018-09" db="EMBL/GenBank/DDBJ databases">
        <title>Genome sequencing of Nocardioides immobilis CCTCC AB 2017083 for comparison to Nocardioides silvaticus.</title>
        <authorList>
            <person name="Li C."/>
            <person name="Wang G."/>
        </authorList>
    </citation>
    <scope>NUCLEOTIDE SEQUENCE [LARGE SCALE GENOMIC DNA]</scope>
    <source>
        <strain evidence="3 4">CCTCC AB 2017083</strain>
    </source>
</reference>
<dbReference type="Gene3D" id="3.40.1360.10">
    <property type="match status" value="1"/>
</dbReference>
<dbReference type="SMART" id="SM00493">
    <property type="entry name" value="TOPRIM"/>
    <property type="match status" value="1"/>
</dbReference>
<dbReference type="Pfam" id="PF08751">
    <property type="entry name" value="TrwC"/>
    <property type="match status" value="1"/>
</dbReference>
<feature type="compositionally biased region" description="Pro residues" evidence="1">
    <location>
        <begin position="1998"/>
        <end position="2008"/>
    </location>
</feature>
<dbReference type="InterPro" id="IPR014862">
    <property type="entry name" value="TrwC"/>
</dbReference>
<accession>A0A417Y775</accession>
<dbReference type="InterPro" id="IPR037068">
    <property type="entry name" value="DNA_primase_core_N_sf"/>
</dbReference>
<dbReference type="CDD" id="cd17933">
    <property type="entry name" value="DEXSc_RecD-like"/>
    <property type="match status" value="1"/>
</dbReference>
<gene>
    <name evidence="3" type="ORF">D0Z08_01335</name>
</gene>
<dbReference type="NCBIfam" id="NF041492">
    <property type="entry name" value="MobF"/>
    <property type="match status" value="1"/>
</dbReference>
<dbReference type="OrthoDB" id="4524286at2"/>
<dbReference type="InterPro" id="IPR027417">
    <property type="entry name" value="P-loop_NTPase"/>
</dbReference>
<feature type="region of interest" description="Disordered" evidence="1">
    <location>
        <begin position="1167"/>
        <end position="1189"/>
    </location>
</feature>
<feature type="region of interest" description="Disordered" evidence="1">
    <location>
        <begin position="1350"/>
        <end position="1372"/>
    </location>
</feature>
<comment type="caution">
    <text evidence="3">The sequence shown here is derived from an EMBL/GenBank/DDBJ whole genome shotgun (WGS) entry which is preliminary data.</text>
</comment>
<dbReference type="Gene3D" id="3.90.980.10">
    <property type="entry name" value="DNA primase, catalytic core, N-terminal domain"/>
    <property type="match status" value="1"/>
</dbReference>
<feature type="domain" description="Toprim" evidence="2">
    <location>
        <begin position="1761"/>
        <end position="1840"/>
    </location>
</feature>
<evidence type="ECO:0000313" key="4">
    <source>
        <dbReference type="Proteomes" id="UP000283644"/>
    </source>
</evidence>
<dbReference type="Proteomes" id="UP000283644">
    <property type="component" value="Unassembled WGS sequence"/>
</dbReference>
<dbReference type="Pfam" id="PF13155">
    <property type="entry name" value="Toprim_2"/>
    <property type="match status" value="1"/>
</dbReference>
<dbReference type="Pfam" id="PF08275">
    <property type="entry name" value="DNAG_N"/>
    <property type="match status" value="1"/>
</dbReference>
<dbReference type="InterPro" id="IPR013264">
    <property type="entry name" value="DNAG_N"/>
</dbReference>
<dbReference type="EMBL" id="QXGH01000009">
    <property type="protein sequence ID" value="RHW28543.1"/>
    <property type="molecule type" value="Genomic_DNA"/>
</dbReference>
<dbReference type="RefSeq" id="WP_118921891.1">
    <property type="nucleotide sequence ID" value="NZ_QXGH01000009.1"/>
</dbReference>
<dbReference type="InterPro" id="IPR050219">
    <property type="entry name" value="DnaG_primase"/>
</dbReference>
<name>A0A417Y775_9ACTN</name>
<feature type="region of interest" description="Disordered" evidence="1">
    <location>
        <begin position="1485"/>
        <end position="1506"/>
    </location>
</feature>
<evidence type="ECO:0000256" key="1">
    <source>
        <dbReference type="SAM" id="MobiDB-lite"/>
    </source>
</evidence>
<dbReference type="SUPFAM" id="SSF55464">
    <property type="entry name" value="Origin of replication-binding domain, RBD-like"/>
    <property type="match status" value="1"/>
</dbReference>
<feature type="region of interest" description="Disordered" evidence="1">
    <location>
        <begin position="1524"/>
        <end position="1562"/>
    </location>
</feature>
<dbReference type="GO" id="GO:0005737">
    <property type="term" value="C:cytoplasm"/>
    <property type="evidence" value="ECO:0007669"/>
    <property type="project" value="TreeGrafter"/>
</dbReference>
<dbReference type="Gene3D" id="3.40.50.300">
    <property type="entry name" value="P-loop containing nucleotide triphosphate hydrolases"/>
    <property type="match status" value="2"/>
</dbReference>